<evidence type="ECO:0000313" key="2">
    <source>
        <dbReference type="EMBL" id="SFL56965.1"/>
    </source>
</evidence>
<dbReference type="RefSeq" id="WP_089861584.1">
    <property type="nucleotide sequence ID" value="NZ_FOTI01000018.1"/>
</dbReference>
<dbReference type="Proteomes" id="UP000199006">
    <property type="component" value="Unassembled WGS sequence"/>
</dbReference>
<evidence type="ECO:0008006" key="4">
    <source>
        <dbReference type="Google" id="ProtNLM"/>
    </source>
</evidence>
<sequence length="73" mass="8205">MLVTVDKIEKGIAKLLIRPAEKESFTIPVQELPEKVIEGSILKLKFEQAAAEKNSAEKRVSSLLDRLQNKSKQ</sequence>
<dbReference type="EMBL" id="FOTI01000018">
    <property type="protein sequence ID" value="SFL56965.1"/>
    <property type="molecule type" value="Genomic_DNA"/>
</dbReference>
<evidence type="ECO:0000313" key="3">
    <source>
        <dbReference type="Proteomes" id="UP000199006"/>
    </source>
</evidence>
<reference evidence="2 3" key="1">
    <citation type="submission" date="2016-10" db="EMBL/GenBank/DDBJ databases">
        <authorList>
            <person name="de Groot N.N."/>
        </authorList>
    </citation>
    <scope>NUCLEOTIDE SEQUENCE [LARGE SCALE GENOMIC DNA]</scope>
    <source>
        <strain evidence="2 3">ATCC 51327</strain>
    </source>
</reference>
<gene>
    <name evidence="2" type="ORF">SAMN02983006_01502</name>
</gene>
<organism evidence="2 3">
    <name type="scientific">Halanaerobium salsuginis</name>
    <dbReference type="NCBI Taxonomy" id="29563"/>
    <lineage>
        <taxon>Bacteria</taxon>
        <taxon>Bacillati</taxon>
        <taxon>Bacillota</taxon>
        <taxon>Clostridia</taxon>
        <taxon>Halanaerobiales</taxon>
        <taxon>Halanaerobiaceae</taxon>
        <taxon>Halanaerobium</taxon>
    </lineage>
</organism>
<dbReference type="Pfam" id="PF11213">
    <property type="entry name" value="DUF3006"/>
    <property type="match status" value="1"/>
</dbReference>
<keyword evidence="1" id="KW-0175">Coiled coil</keyword>
<dbReference type="OrthoDB" id="2112733at2"/>
<keyword evidence="3" id="KW-1185">Reference proteome</keyword>
<accession>A0A1I4IRP8</accession>
<dbReference type="Gene3D" id="6.20.120.50">
    <property type="match status" value="1"/>
</dbReference>
<dbReference type="InterPro" id="IPR021377">
    <property type="entry name" value="DUF3006"/>
</dbReference>
<protein>
    <recommendedName>
        <fullName evidence="4">DUF3006 domain-containing protein</fullName>
    </recommendedName>
</protein>
<dbReference type="AlphaFoldDB" id="A0A1I4IRP8"/>
<dbReference type="STRING" id="29563.SAMN02983006_01502"/>
<feature type="coiled-coil region" evidence="1">
    <location>
        <begin position="46"/>
        <end position="73"/>
    </location>
</feature>
<name>A0A1I4IRP8_9FIRM</name>
<proteinExistence type="predicted"/>
<evidence type="ECO:0000256" key="1">
    <source>
        <dbReference type="SAM" id="Coils"/>
    </source>
</evidence>